<dbReference type="Proteomes" id="UP001649381">
    <property type="component" value="Unassembled WGS sequence"/>
</dbReference>
<proteinExistence type="predicted"/>
<comment type="caution">
    <text evidence="1">The sequence shown here is derived from an EMBL/GenBank/DDBJ whole genome shotgun (WGS) entry which is preliminary data.</text>
</comment>
<dbReference type="SUPFAM" id="SSF158397">
    <property type="entry name" value="TM1646-like"/>
    <property type="match status" value="1"/>
</dbReference>
<evidence type="ECO:0000313" key="1">
    <source>
        <dbReference type="EMBL" id="MCF6139569.1"/>
    </source>
</evidence>
<gene>
    <name evidence="1" type="ORF">L2716_17780</name>
</gene>
<dbReference type="RefSeq" id="WP_236338989.1">
    <property type="nucleotide sequence ID" value="NZ_JAKIJS010000006.1"/>
</dbReference>
<sequence length="146" mass="16798">MKIGPEVRTTVEQRLQDGTKTPLKSGKFESVVQAQQQKLQREHLSTLLNKIDQQGNRLLKSQTLSDLREYKRLVKRFMKETVEFGMNLKKSNNWNGNGQFETMHLVERVDDELIALTDQLVSREGKSIDILGRIGEIKGLLVNLYT</sequence>
<organism evidence="1 2">
    <name type="scientific">Pseudalkalibacillus berkeleyi</name>
    <dbReference type="NCBI Taxonomy" id="1069813"/>
    <lineage>
        <taxon>Bacteria</taxon>
        <taxon>Bacillati</taxon>
        <taxon>Bacillota</taxon>
        <taxon>Bacilli</taxon>
        <taxon>Bacillales</taxon>
        <taxon>Fictibacillaceae</taxon>
        <taxon>Pseudalkalibacillus</taxon>
    </lineage>
</organism>
<evidence type="ECO:0000313" key="2">
    <source>
        <dbReference type="Proteomes" id="UP001649381"/>
    </source>
</evidence>
<dbReference type="Pfam" id="PF03885">
    <property type="entry name" value="DUF327"/>
    <property type="match status" value="1"/>
</dbReference>
<dbReference type="InterPro" id="IPR005585">
    <property type="entry name" value="DUF327"/>
</dbReference>
<dbReference type="EMBL" id="JAKIJS010000006">
    <property type="protein sequence ID" value="MCF6139569.1"/>
    <property type="molecule type" value="Genomic_DNA"/>
</dbReference>
<protein>
    <submittedName>
        <fullName evidence="1">YaaR family protein</fullName>
    </submittedName>
</protein>
<dbReference type="Gene3D" id="1.20.120.490">
    <property type="entry name" value="Hypothetical protein TM1646-like domain"/>
    <property type="match status" value="1"/>
</dbReference>
<name>A0ABS9H3U6_9BACL</name>
<dbReference type="InterPro" id="IPR024042">
    <property type="entry name" value="TM1646-like_dom_sf"/>
</dbReference>
<keyword evidence="2" id="KW-1185">Reference proteome</keyword>
<accession>A0ABS9H3U6</accession>
<reference evidence="1 2" key="1">
    <citation type="submission" date="2022-01" db="EMBL/GenBank/DDBJ databases">
        <title>Alkalihalobacillus sp. EGI L200015, a novel bacterium isolated from a salt lake sediment.</title>
        <authorList>
            <person name="Gao L."/>
            <person name="Fang B.-Z."/>
            <person name="Li W.-J."/>
        </authorList>
    </citation>
    <scope>NUCLEOTIDE SEQUENCE [LARGE SCALE GENOMIC DNA]</scope>
    <source>
        <strain evidence="1 2">KCTC 12718</strain>
    </source>
</reference>